<dbReference type="GeneID" id="93311928"/>
<sequence length="57" mass="5720">MKKLLILLIVFAVSACSGGSSSSSGMAPGQGLDSQTCMNDTIDANSACGHSVAPQFN</sequence>
<dbReference type="RefSeq" id="WP_015366699.1">
    <property type="nucleotide sequence ID" value="NZ_AP022108.1"/>
</dbReference>
<accession>A0AAW9DW33</accession>
<keyword evidence="1" id="KW-0732">Signal</keyword>
<feature type="chain" id="PRO_5043297542" description="Lipoprotein" evidence="1">
    <location>
        <begin position="23"/>
        <end position="57"/>
    </location>
</feature>
<reference evidence="3" key="1">
    <citation type="journal article" date="2023" name="J. Hosp. Infect.">
        <title>Cross-contamination of carbapenem-resistant Gram-negative bacteria between patients and hospital environment in the first year of a newly built surgical ward.</title>
        <authorList>
            <person name="Boutin S."/>
            <person name="Scherrer M."/>
            <person name="Spath I."/>
            <person name="Kocer K."/>
            <person name="Heeg K."/>
            <person name="Nurjadi D."/>
        </authorList>
    </citation>
    <scope>NUCLEOTIDE SEQUENCE</scope>
    <source>
        <strain evidence="3">KE10384</strain>
    </source>
</reference>
<protein>
    <recommendedName>
        <fullName evidence="5">Lipoprotein</fullName>
    </recommendedName>
</protein>
<evidence type="ECO:0000313" key="4">
    <source>
        <dbReference type="Proteomes" id="UP001279012"/>
    </source>
</evidence>
<gene>
    <name evidence="3" type="ORF">PZT46_03450</name>
    <name evidence="2" type="ORF">SJ059_02050</name>
</gene>
<evidence type="ECO:0000256" key="1">
    <source>
        <dbReference type="SAM" id="SignalP"/>
    </source>
</evidence>
<dbReference type="Proteomes" id="UP001279012">
    <property type="component" value="Unassembled WGS sequence"/>
</dbReference>
<dbReference type="Proteomes" id="UP001303386">
    <property type="component" value="Unassembled WGS sequence"/>
</dbReference>
<organism evidence="2 4">
    <name type="scientific">Klebsiella aerogenes</name>
    <name type="common">Enterobacter aerogenes</name>
    <dbReference type="NCBI Taxonomy" id="548"/>
    <lineage>
        <taxon>Bacteria</taxon>
        <taxon>Pseudomonadati</taxon>
        <taxon>Pseudomonadota</taxon>
        <taxon>Gammaproteobacteria</taxon>
        <taxon>Enterobacterales</taxon>
        <taxon>Enterobacteriaceae</taxon>
        <taxon>Klebsiella/Raoultella group</taxon>
        <taxon>Klebsiella</taxon>
    </lineage>
</organism>
<dbReference type="EMBL" id="JAWZZT010000001">
    <property type="protein sequence ID" value="MDX7013260.1"/>
    <property type="molecule type" value="Genomic_DNA"/>
</dbReference>
<feature type="signal peptide" evidence="1">
    <location>
        <begin position="1"/>
        <end position="22"/>
    </location>
</feature>
<dbReference type="AlphaFoldDB" id="A0AAW9DW33"/>
<proteinExistence type="predicted"/>
<dbReference type="EMBL" id="JARELW010000001">
    <property type="protein sequence ID" value="MEA8798317.1"/>
    <property type="molecule type" value="Genomic_DNA"/>
</dbReference>
<evidence type="ECO:0008006" key="5">
    <source>
        <dbReference type="Google" id="ProtNLM"/>
    </source>
</evidence>
<dbReference type="PROSITE" id="PS51257">
    <property type="entry name" value="PROKAR_LIPOPROTEIN"/>
    <property type="match status" value="1"/>
</dbReference>
<comment type="caution">
    <text evidence="2">The sequence shown here is derived from an EMBL/GenBank/DDBJ whole genome shotgun (WGS) entry which is preliminary data.</text>
</comment>
<reference evidence="2" key="2">
    <citation type="submission" date="2023-11" db="EMBL/GenBank/DDBJ databases">
        <title>Detection of rare carbapenemases in Enterobacterales - comparison of two colorimetric and two CIM-based carbapenemase assays.</title>
        <authorList>
            <person name="Schaffarczyk L."/>
            <person name="Noster J."/>
            <person name="Stelzer Y."/>
            <person name="Sattler J."/>
            <person name="Gatermann S."/>
            <person name="Hamprecht A."/>
        </authorList>
    </citation>
    <scope>NUCLEOTIDE SEQUENCE</scope>
    <source>
        <strain evidence="2">CIM-Cont-037</strain>
    </source>
</reference>
<evidence type="ECO:0000313" key="2">
    <source>
        <dbReference type="EMBL" id="MDX7013260.1"/>
    </source>
</evidence>
<evidence type="ECO:0000313" key="3">
    <source>
        <dbReference type="EMBL" id="MEA8798317.1"/>
    </source>
</evidence>
<name>A0AAW9DW33_KLEAE</name>